<dbReference type="AlphaFoldDB" id="A0AAE5TW37"/>
<accession>A0AAE5TW37</accession>
<dbReference type="EMBL" id="CP034998">
    <property type="protein sequence ID" value="QAS79048.1"/>
    <property type="molecule type" value="Genomic_DNA"/>
</dbReference>
<dbReference type="Gene3D" id="1.10.238.160">
    <property type="match status" value="1"/>
</dbReference>
<dbReference type="InterPro" id="IPR010260">
    <property type="entry name" value="AlpA"/>
</dbReference>
<protein>
    <submittedName>
        <fullName evidence="1">AlpA family phage regulatory protein</fullName>
    </submittedName>
</protein>
<dbReference type="RefSeq" id="WP_054182621.1">
    <property type="nucleotide sequence ID" value="NZ_CP034998.1"/>
</dbReference>
<sequence length="64" mass="7516">MRFISSEELKAKGVTISRATLWRLIKKGQFPKPIKQSPSRNAWLESEVDEWMRSRVDARDRVAQ</sequence>
<dbReference type="Pfam" id="PF05930">
    <property type="entry name" value="Phage_AlpA"/>
    <property type="match status" value="1"/>
</dbReference>
<name>A0AAE5TW37_9HYPH</name>
<gene>
    <name evidence="1" type="ORF">CO657_13660</name>
</gene>
<evidence type="ECO:0000313" key="2">
    <source>
        <dbReference type="Proteomes" id="UP000220927"/>
    </source>
</evidence>
<dbReference type="KEGG" id="rad:CO657_13660"/>
<dbReference type="Proteomes" id="UP000220927">
    <property type="component" value="Chromosome"/>
</dbReference>
<organism evidence="1 2">
    <name type="scientific">Rhizobium acidisoli</name>
    <dbReference type="NCBI Taxonomy" id="1538158"/>
    <lineage>
        <taxon>Bacteria</taxon>
        <taxon>Pseudomonadati</taxon>
        <taxon>Pseudomonadota</taxon>
        <taxon>Alphaproteobacteria</taxon>
        <taxon>Hyphomicrobiales</taxon>
        <taxon>Rhizobiaceae</taxon>
        <taxon>Rhizobium/Agrobacterium group</taxon>
        <taxon>Rhizobium</taxon>
    </lineage>
</organism>
<evidence type="ECO:0000313" key="1">
    <source>
        <dbReference type="EMBL" id="QAS79048.1"/>
    </source>
</evidence>
<keyword evidence="2" id="KW-1185">Reference proteome</keyword>
<reference evidence="1 2" key="1">
    <citation type="submission" date="2019-01" db="EMBL/GenBank/DDBJ databases">
        <title>Genomic insights into the origins and evolution of symbiotic genes in the Phaseolus vulgaris microsymbionts.</title>
        <authorList>
            <person name="Tong W."/>
        </authorList>
    </citation>
    <scope>NUCLEOTIDE SEQUENCE [LARGE SCALE GENOMIC DNA]</scope>
    <source>
        <strain evidence="1 2">FH23</strain>
    </source>
</reference>
<proteinExistence type="predicted"/>